<feature type="compositionally biased region" description="Gly residues" evidence="10">
    <location>
        <begin position="220"/>
        <end position="238"/>
    </location>
</feature>
<keyword evidence="5" id="KW-0687">Ribonucleoprotein</keyword>
<accession>A0AB34GSK2</accession>
<dbReference type="InterPro" id="IPR035979">
    <property type="entry name" value="RBD_domain_sf"/>
</dbReference>
<keyword evidence="3 9" id="KW-0694">RNA-binding</keyword>
<dbReference type="InterPro" id="IPR012677">
    <property type="entry name" value="Nucleotide-bd_a/b_plait_sf"/>
</dbReference>
<comment type="function">
    <text evidence="6">Plays a role in cytoplasmic trafficking of RNA. Binds to the cis-acting response element, A2RE. May be involved in pre-mRNA splicing.</text>
</comment>
<evidence type="ECO:0000256" key="10">
    <source>
        <dbReference type="SAM" id="MobiDB-lite"/>
    </source>
</evidence>
<dbReference type="InterPro" id="IPR000504">
    <property type="entry name" value="RRM_dom"/>
</dbReference>
<keyword evidence="13" id="KW-1185">Reference proteome</keyword>
<comment type="caution">
    <text evidence="12">The sequence shown here is derived from an EMBL/GenBank/DDBJ whole genome shotgun (WGS) entry which is preliminary data.</text>
</comment>
<feature type="domain" description="RRM" evidence="11">
    <location>
        <begin position="133"/>
        <end position="211"/>
    </location>
</feature>
<sequence length="319" mass="35226">MPRRVRSQNGGKTTARSPPARLWPPPPWGEEGHDPEEPEQLRKLFIGGLSFETTDYSLREHFEKWGTLTDCVVMRDPQTKRSRGFGFVTYYCVEKVDAAMCARPHKVDGYVVEPKRAVSREDSVKPGAHLTVKKIFVGGIKEDTEEYNLRDYFEKYGKIETIEVMEYRQSGKKRGFAFVTFDDHDTVDKIVQKYHTLNGHNCEVKKALSKQEMQSAGSQRGRGGGSGSFVGHGGNSGGSGVVEEAMVVVDQDMETKVKDMVAVGGGYDGYNEGGNFGGGPVLVEEAREVPMVVAVDLVVEVVDRVAEGSKNSEEKGYSS</sequence>
<dbReference type="EMBL" id="JAIQCJ010002112">
    <property type="protein sequence ID" value="KAJ8782439.1"/>
    <property type="molecule type" value="Genomic_DNA"/>
</dbReference>
<dbReference type="PANTHER" id="PTHR48026:SF25">
    <property type="entry name" value="RRM DOMAIN-CONTAINING PROTEIN"/>
    <property type="match status" value="1"/>
</dbReference>
<dbReference type="GO" id="GO:0003730">
    <property type="term" value="F:mRNA 3'-UTR binding"/>
    <property type="evidence" value="ECO:0007669"/>
    <property type="project" value="TreeGrafter"/>
</dbReference>
<dbReference type="AlphaFoldDB" id="A0AB34GSK2"/>
<dbReference type="PROSITE" id="PS50102">
    <property type="entry name" value="RRM"/>
    <property type="match status" value="2"/>
</dbReference>
<feature type="region of interest" description="Disordered" evidence="10">
    <location>
        <begin position="1"/>
        <end position="37"/>
    </location>
</feature>
<evidence type="ECO:0000256" key="9">
    <source>
        <dbReference type="PROSITE-ProRule" id="PRU00176"/>
    </source>
</evidence>
<keyword evidence="4" id="KW-0539">Nucleus</keyword>
<dbReference type="PANTHER" id="PTHR48026">
    <property type="entry name" value="HOMOLOGOUS TO DROSOPHILA SQD (SQUID) PROTEIN"/>
    <property type="match status" value="1"/>
</dbReference>
<keyword evidence="2" id="KW-0677">Repeat</keyword>
<dbReference type="FunFam" id="3.30.70.330:FF:000158">
    <property type="entry name" value="heterogeneous nuclear ribonucleoprotein A3 isoform X1"/>
    <property type="match status" value="1"/>
</dbReference>
<reference evidence="12 13" key="1">
    <citation type="submission" date="2022-11" db="EMBL/GenBank/DDBJ databases">
        <title>Whole genome sequence of Eschrichtius robustus ER-17-0199.</title>
        <authorList>
            <person name="Bruniche-Olsen A."/>
            <person name="Black A.N."/>
            <person name="Fields C.J."/>
            <person name="Walden K."/>
            <person name="Dewoody J.A."/>
        </authorList>
    </citation>
    <scope>NUCLEOTIDE SEQUENCE [LARGE SCALE GENOMIC DNA]</scope>
    <source>
        <strain evidence="12">ER-17-0199</strain>
        <tissue evidence="12">Blubber</tissue>
    </source>
</reference>
<dbReference type="CDD" id="cd12578">
    <property type="entry name" value="RRM1_hnRNPA_like"/>
    <property type="match status" value="1"/>
</dbReference>
<evidence type="ECO:0000256" key="4">
    <source>
        <dbReference type="ARBA" id="ARBA00023242"/>
    </source>
</evidence>
<dbReference type="SMART" id="SM00360">
    <property type="entry name" value="RRM"/>
    <property type="match status" value="2"/>
</dbReference>
<evidence type="ECO:0000256" key="6">
    <source>
        <dbReference type="ARBA" id="ARBA00053431"/>
    </source>
</evidence>
<gene>
    <name evidence="12" type="ORF">J1605_010147</name>
</gene>
<proteinExistence type="predicted"/>
<comment type="subcellular location">
    <subcellularLocation>
        <location evidence="1">Nucleus</location>
    </subcellularLocation>
</comment>
<evidence type="ECO:0000313" key="12">
    <source>
        <dbReference type="EMBL" id="KAJ8782439.1"/>
    </source>
</evidence>
<dbReference type="Proteomes" id="UP001159641">
    <property type="component" value="Unassembled WGS sequence"/>
</dbReference>
<evidence type="ECO:0000256" key="2">
    <source>
        <dbReference type="ARBA" id="ARBA00022737"/>
    </source>
</evidence>
<organism evidence="12 13">
    <name type="scientific">Eschrichtius robustus</name>
    <name type="common">California gray whale</name>
    <name type="synonym">Eschrichtius gibbosus</name>
    <dbReference type="NCBI Taxonomy" id="9764"/>
    <lineage>
        <taxon>Eukaryota</taxon>
        <taxon>Metazoa</taxon>
        <taxon>Chordata</taxon>
        <taxon>Craniata</taxon>
        <taxon>Vertebrata</taxon>
        <taxon>Euteleostomi</taxon>
        <taxon>Mammalia</taxon>
        <taxon>Eutheria</taxon>
        <taxon>Laurasiatheria</taxon>
        <taxon>Artiodactyla</taxon>
        <taxon>Whippomorpha</taxon>
        <taxon>Cetacea</taxon>
        <taxon>Mysticeti</taxon>
        <taxon>Eschrichtiidae</taxon>
        <taxon>Eschrichtius</taxon>
    </lineage>
</organism>
<feature type="region of interest" description="Disordered" evidence="10">
    <location>
        <begin position="210"/>
        <end position="238"/>
    </location>
</feature>
<dbReference type="SUPFAM" id="SSF54928">
    <property type="entry name" value="RNA-binding domain, RBD"/>
    <property type="match status" value="1"/>
</dbReference>
<evidence type="ECO:0000313" key="13">
    <source>
        <dbReference type="Proteomes" id="UP001159641"/>
    </source>
</evidence>
<evidence type="ECO:0000259" key="11">
    <source>
        <dbReference type="PROSITE" id="PS50102"/>
    </source>
</evidence>
<name>A0AB34GSK2_ESCRO</name>
<evidence type="ECO:0000256" key="8">
    <source>
        <dbReference type="ARBA" id="ARBA00067973"/>
    </source>
</evidence>
<dbReference type="GO" id="GO:0071013">
    <property type="term" value="C:catalytic step 2 spliceosome"/>
    <property type="evidence" value="ECO:0007669"/>
    <property type="project" value="TreeGrafter"/>
</dbReference>
<evidence type="ECO:0000256" key="3">
    <source>
        <dbReference type="ARBA" id="ARBA00022884"/>
    </source>
</evidence>
<evidence type="ECO:0000256" key="5">
    <source>
        <dbReference type="ARBA" id="ARBA00023274"/>
    </source>
</evidence>
<dbReference type="FunFam" id="3.30.70.330:FF:000350">
    <property type="entry name" value="heterogeneous nuclear ribonucleoprotein A3 isoform X1"/>
    <property type="match status" value="1"/>
</dbReference>
<dbReference type="Gene3D" id="3.30.70.330">
    <property type="match status" value="2"/>
</dbReference>
<comment type="subunit">
    <text evidence="7">Identified in the spliceosome C complex.</text>
</comment>
<evidence type="ECO:0000256" key="1">
    <source>
        <dbReference type="ARBA" id="ARBA00004123"/>
    </source>
</evidence>
<dbReference type="GO" id="GO:0000398">
    <property type="term" value="P:mRNA splicing, via spliceosome"/>
    <property type="evidence" value="ECO:0007669"/>
    <property type="project" value="TreeGrafter"/>
</dbReference>
<evidence type="ECO:0000256" key="7">
    <source>
        <dbReference type="ARBA" id="ARBA00062997"/>
    </source>
</evidence>
<dbReference type="Pfam" id="PF00076">
    <property type="entry name" value="RRM_1"/>
    <property type="match status" value="2"/>
</dbReference>
<protein>
    <recommendedName>
        <fullName evidence="8">Heterogeneous nuclear ribonucleoprotein A3</fullName>
    </recommendedName>
</protein>
<feature type="domain" description="RRM" evidence="11">
    <location>
        <begin position="42"/>
        <end position="125"/>
    </location>
</feature>